<sequence>MPFVTPIVAGLLALLYLFLSVRVIRLRGQERISLSDAGNAEMQRRIRVHGNFAEYTPFALVLLLLLELQGAPWWYLAVLGLMLLAGRSLHAYGVSQNPEPLQLRIAGMAMTFAVLALGGLSCIILALMNRPVLT</sequence>
<dbReference type="RefSeq" id="WP_150496450.1">
    <property type="nucleotide sequence ID" value="NZ_BMFA01000007.1"/>
</dbReference>
<evidence type="ECO:0000256" key="1">
    <source>
        <dbReference type="ARBA" id="ARBA00004370"/>
    </source>
</evidence>
<feature type="transmembrane region" description="Helical" evidence="5">
    <location>
        <begin position="46"/>
        <end position="66"/>
    </location>
</feature>
<dbReference type="PANTHER" id="PTHR35814">
    <property type="match status" value="1"/>
</dbReference>
<keyword evidence="2 5" id="KW-0812">Transmembrane</keyword>
<gene>
    <name evidence="6" type="ORF">GCM10011316_26900</name>
</gene>
<dbReference type="Pfam" id="PF01124">
    <property type="entry name" value="MAPEG"/>
    <property type="match status" value="1"/>
</dbReference>
<keyword evidence="7" id="KW-1185">Reference proteome</keyword>
<keyword evidence="4 5" id="KW-0472">Membrane</keyword>
<dbReference type="Proteomes" id="UP000605148">
    <property type="component" value="Unassembled WGS sequence"/>
</dbReference>
<dbReference type="Gene3D" id="1.20.120.550">
    <property type="entry name" value="Membrane associated eicosanoid/glutathione metabolism-like domain"/>
    <property type="match status" value="1"/>
</dbReference>
<dbReference type="AlphaFoldDB" id="A0A916TLL7"/>
<evidence type="ECO:0000256" key="4">
    <source>
        <dbReference type="ARBA" id="ARBA00023136"/>
    </source>
</evidence>
<evidence type="ECO:0000313" key="7">
    <source>
        <dbReference type="Proteomes" id="UP000605148"/>
    </source>
</evidence>
<evidence type="ECO:0000256" key="3">
    <source>
        <dbReference type="ARBA" id="ARBA00022989"/>
    </source>
</evidence>
<dbReference type="SUPFAM" id="SSF161084">
    <property type="entry name" value="MAPEG domain-like"/>
    <property type="match status" value="1"/>
</dbReference>
<reference evidence="6" key="1">
    <citation type="journal article" date="2014" name="Int. J. Syst. Evol. Microbiol.">
        <title>Complete genome sequence of Corynebacterium casei LMG S-19264T (=DSM 44701T), isolated from a smear-ripened cheese.</title>
        <authorList>
            <consortium name="US DOE Joint Genome Institute (JGI-PGF)"/>
            <person name="Walter F."/>
            <person name="Albersmeier A."/>
            <person name="Kalinowski J."/>
            <person name="Ruckert C."/>
        </authorList>
    </citation>
    <scope>NUCLEOTIDE SEQUENCE</scope>
    <source>
        <strain evidence="6">CGMCC 1.12426</strain>
    </source>
</reference>
<feature type="transmembrane region" description="Helical" evidence="5">
    <location>
        <begin position="105"/>
        <end position="128"/>
    </location>
</feature>
<feature type="transmembrane region" description="Helical" evidence="5">
    <location>
        <begin position="6"/>
        <end position="25"/>
    </location>
</feature>
<name>A0A916TLL7_9HYPH</name>
<evidence type="ECO:0000256" key="2">
    <source>
        <dbReference type="ARBA" id="ARBA00022692"/>
    </source>
</evidence>
<dbReference type="GO" id="GO:0016020">
    <property type="term" value="C:membrane"/>
    <property type="evidence" value="ECO:0007669"/>
    <property type="project" value="UniProtKB-SubCell"/>
</dbReference>
<dbReference type="PANTHER" id="PTHR35814:SF1">
    <property type="entry name" value="GLUTATHIONE S-TRANSFERASE-RELATED"/>
    <property type="match status" value="1"/>
</dbReference>
<dbReference type="OrthoDB" id="7619858at2"/>
<dbReference type="InterPro" id="IPR023352">
    <property type="entry name" value="MAPEG-like_dom_sf"/>
</dbReference>
<dbReference type="EMBL" id="BMFA01000007">
    <property type="protein sequence ID" value="GGB53498.1"/>
    <property type="molecule type" value="Genomic_DNA"/>
</dbReference>
<keyword evidence="3 5" id="KW-1133">Transmembrane helix</keyword>
<reference evidence="6" key="2">
    <citation type="submission" date="2020-09" db="EMBL/GenBank/DDBJ databases">
        <authorList>
            <person name="Sun Q."/>
            <person name="Zhou Y."/>
        </authorList>
    </citation>
    <scope>NUCLEOTIDE SEQUENCE</scope>
    <source>
        <strain evidence="6">CGMCC 1.12426</strain>
    </source>
</reference>
<protein>
    <submittedName>
        <fullName evidence="6">Membrane protein</fullName>
    </submittedName>
</protein>
<proteinExistence type="predicted"/>
<dbReference type="InterPro" id="IPR001129">
    <property type="entry name" value="Membr-assoc_MAPEG"/>
</dbReference>
<evidence type="ECO:0000256" key="5">
    <source>
        <dbReference type="SAM" id="Phobius"/>
    </source>
</evidence>
<accession>A0A916TLL7</accession>
<comment type="subcellular location">
    <subcellularLocation>
        <location evidence="1">Membrane</location>
    </subcellularLocation>
</comment>
<organism evidence="6 7">
    <name type="scientific">Roseibium aquae</name>
    <dbReference type="NCBI Taxonomy" id="1323746"/>
    <lineage>
        <taxon>Bacteria</taxon>
        <taxon>Pseudomonadati</taxon>
        <taxon>Pseudomonadota</taxon>
        <taxon>Alphaproteobacteria</taxon>
        <taxon>Hyphomicrobiales</taxon>
        <taxon>Stappiaceae</taxon>
        <taxon>Roseibium</taxon>
    </lineage>
</organism>
<comment type="caution">
    <text evidence="6">The sequence shown here is derived from an EMBL/GenBank/DDBJ whole genome shotgun (WGS) entry which is preliminary data.</text>
</comment>
<evidence type="ECO:0000313" key="6">
    <source>
        <dbReference type="EMBL" id="GGB53498.1"/>
    </source>
</evidence>